<gene>
    <name evidence="1" type="ORF">VITISV_031614</name>
</gene>
<name>A5ANM8_VITVI</name>
<dbReference type="AlphaFoldDB" id="A5ANM8"/>
<reference evidence="1" key="1">
    <citation type="journal article" date="2007" name="PLoS ONE">
        <title>The first genome sequence of an elite grapevine cultivar (Pinot noir Vitis vinifera L.): coping with a highly heterozygous genome.</title>
        <authorList>
            <person name="Velasco R."/>
            <person name="Zharkikh A."/>
            <person name="Troggio M."/>
            <person name="Cartwright D.A."/>
            <person name="Cestaro A."/>
            <person name="Pruss D."/>
            <person name="Pindo M."/>
            <person name="FitzGerald L.M."/>
            <person name="Vezzulli S."/>
            <person name="Reid J."/>
            <person name="Malacarne G."/>
            <person name="Iliev D."/>
            <person name="Coppola G."/>
            <person name="Wardell B."/>
            <person name="Micheletti D."/>
            <person name="Macalma T."/>
            <person name="Facci M."/>
            <person name="Mitchell J.T."/>
            <person name="Perazzolli M."/>
            <person name="Eldredge G."/>
            <person name="Gatto P."/>
            <person name="Oyzerski R."/>
            <person name="Moretto M."/>
            <person name="Gutin N."/>
            <person name="Stefanini M."/>
            <person name="Chen Y."/>
            <person name="Segala C."/>
            <person name="Davenport C."/>
            <person name="Dematte L."/>
            <person name="Mraz A."/>
            <person name="Battilana J."/>
            <person name="Stormo K."/>
            <person name="Costa F."/>
            <person name="Tao Q."/>
            <person name="Si-Ammour A."/>
            <person name="Harkins T."/>
            <person name="Lackey A."/>
            <person name="Perbost C."/>
            <person name="Taillon B."/>
            <person name="Stella A."/>
            <person name="Solovyev V."/>
            <person name="Fawcett J.A."/>
            <person name="Sterck L."/>
            <person name="Vandepoele K."/>
            <person name="Grando S.M."/>
            <person name="Toppo S."/>
            <person name="Moser C."/>
            <person name="Lanchbury J."/>
            <person name="Bogden R."/>
            <person name="Skolnick M."/>
            <person name="Sgaramella V."/>
            <person name="Bhatnagar S.K."/>
            <person name="Fontana P."/>
            <person name="Gutin A."/>
            <person name="Van de Peer Y."/>
            <person name="Salamini F."/>
            <person name="Viola R."/>
        </authorList>
    </citation>
    <scope>NUCLEOTIDE SEQUENCE</scope>
</reference>
<accession>A5ANM8</accession>
<sequence length="120" mass="11349">MAQNSVADIVMKGSDVEDVTSGTGGVVEVLSGTTIVVGVVGAGGGTIDVASGIGGVGACGTESVECSSYGASSPYGGSTTGCGCLEDSLGPEVLALLGETLCTDGSGGGDVSGLHVAYLR</sequence>
<organism evidence="1">
    <name type="scientific">Vitis vinifera</name>
    <name type="common">Grape</name>
    <dbReference type="NCBI Taxonomy" id="29760"/>
    <lineage>
        <taxon>Eukaryota</taxon>
        <taxon>Viridiplantae</taxon>
        <taxon>Streptophyta</taxon>
        <taxon>Embryophyta</taxon>
        <taxon>Tracheophyta</taxon>
        <taxon>Spermatophyta</taxon>
        <taxon>Magnoliopsida</taxon>
        <taxon>eudicotyledons</taxon>
        <taxon>Gunneridae</taxon>
        <taxon>Pentapetalae</taxon>
        <taxon>rosids</taxon>
        <taxon>Vitales</taxon>
        <taxon>Vitaceae</taxon>
        <taxon>Viteae</taxon>
        <taxon>Vitis</taxon>
    </lineage>
</organism>
<evidence type="ECO:0000313" key="1">
    <source>
        <dbReference type="EMBL" id="CAN82395.1"/>
    </source>
</evidence>
<proteinExistence type="predicted"/>
<protein>
    <submittedName>
        <fullName evidence="1">Uncharacterized protein</fullName>
    </submittedName>
</protein>
<dbReference type="EMBL" id="AM430885">
    <property type="protein sequence ID" value="CAN82395.1"/>
    <property type="molecule type" value="Genomic_DNA"/>
</dbReference>